<evidence type="ECO:0000313" key="2">
    <source>
        <dbReference type="Proteomes" id="UP000676325"/>
    </source>
</evidence>
<dbReference type="EMBL" id="JAGSOH010000050">
    <property type="protein sequence ID" value="MBR7828153.1"/>
    <property type="molecule type" value="Genomic_DNA"/>
</dbReference>
<accession>A0A941ECX3</accession>
<sequence>MELVARAAGADDDPYDDVLEAGFSENEDGTGIAVVFQRTRSAPDPWPGDPGETELFNNTYCVTVGSGQAVYGGLKSIEFVTDRDAVIRIDPGFADILGLTEQLQVRFDVPESALDDFKAMLPKVVTWGLPGQVPALRGI</sequence>
<reference evidence="1" key="1">
    <citation type="submission" date="2021-04" db="EMBL/GenBank/DDBJ databases">
        <title>Genome based classification of Actinospica acidithermotolerans sp. nov., an actinobacterium isolated from an Indonesian hot spring.</title>
        <authorList>
            <person name="Kusuma A.B."/>
            <person name="Putra K.E."/>
            <person name="Nafisah S."/>
            <person name="Loh J."/>
            <person name="Nouioui I."/>
            <person name="Goodfellow M."/>
        </authorList>
    </citation>
    <scope>NUCLEOTIDE SEQUENCE</scope>
    <source>
        <strain evidence="1">MGRD01-02</strain>
    </source>
</reference>
<dbReference type="RefSeq" id="WP_212519293.1">
    <property type="nucleotide sequence ID" value="NZ_JAGSOH010000050.1"/>
</dbReference>
<gene>
    <name evidence="1" type="ORF">KDK95_17685</name>
</gene>
<dbReference type="Proteomes" id="UP000676325">
    <property type="component" value="Unassembled WGS sequence"/>
</dbReference>
<comment type="caution">
    <text evidence="1">The sequence shown here is derived from an EMBL/GenBank/DDBJ whole genome shotgun (WGS) entry which is preliminary data.</text>
</comment>
<dbReference type="AlphaFoldDB" id="A0A941ECX3"/>
<organism evidence="1 2">
    <name type="scientific">Actinospica acidithermotolerans</name>
    <dbReference type="NCBI Taxonomy" id="2828514"/>
    <lineage>
        <taxon>Bacteria</taxon>
        <taxon>Bacillati</taxon>
        <taxon>Actinomycetota</taxon>
        <taxon>Actinomycetes</taxon>
        <taxon>Catenulisporales</taxon>
        <taxon>Actinospicaceae</taxon>
        <taxon>Actinospica</taxon>
    </lineage>
</organism>
<protein>
    <submittedName>
        <fullName evidence="1">Uncharacterized protein</fullName>
    </submittedName>
</protein>
<keyword evidence="2" id="KW-1185">Reference proteome</keyword>
<evidence type="ECO:0000313" key="1">
    <source>
        <dbReference type="EMBL" id="MBR7828153.1"/>
    </source>
</evidence>
<proteinExistence type="predicted"/>
<name>A0A941ECX3_9ACTN</name>